<keyword evidence="3" id="KW-1185">Reference proteome</keyword>
<dbReference type="AlphaFoldDB" id="A0A834WM24"/>
<accession>A0A834WM24</accession>
<reference evidence="2" key="1">
    <citation type="submission" date="2020-09" db="EMBL/GenBank/DDBJ databases">
        <title>Genome-Enabled Discovery of Anthraquinone Biosynthesis in Senna tora.</title>
        <authorList>
            <person name="Kang S.-H."/>
            <person name="Pandey R.P."/>
            <person name="Lee C.-M."/>
            <person name="Sim J.-S."/>
            <person name="Jeong J.-T."/>
            <person name="Choi B.-S."/>
            <person name="Jung M."/>
            <person name="Ginzburg D."/>
            <person name="Zhao K."/>
            <person name="Won S.Y."/>
            <person name="Oh T.-J."/>
            <person name="Yu Y."/>
            <person name="Kim N.-H."/>
            <person name="Lee O.R."/>
            <person name="Lee T.-H."/>
            <person name="Bashyal P."/>
            <person name="Kim T.-S."/>
            <person name="Lee W.-H."/>
            <person name="Kawkins C."/>
            <person name="Kim C.-K."/>
            <person name="Kim J.S."/>
            <person name="Ahn B.O."/>
            <person name="Rhee S.Y."/>
            <person name="Sohng J.K."/>
        </authorList>
    </citation>
    <scope>NUCLEOTIDE SEQUENCE</scope>
    <source>
        <tissue evidence="2">Leaf</tissue>
    </source>
</reference>
<sequence length="81" mass="9288">MTISLAPRWALAHILACKTLAQPSRRGILTWAQEMPFLDEPKRSFRHLTENLMEVSPVFKPTSGILNPKDKQSRQYTSNVH</sequence>
<evidence type="ECO:0000256" key="1">
    <source>
        <dbReference type="SAM" id="SignalP"/>
    </source>
</evidence>
<dbReference type="EMBL" id="JAAIUW010000007">
    <property type="protein sequence ID" value="KAF7824241.1"/>
    <property type="molecule type" value="Genomic_DNA"/>
</dbReference>
<organism evidence="2 3">
    <name type="scientific">Senna tora</name>
    <dbReference type="NCBI Taxonomy" id="362788"/>
    <lineage>
        <taxon>Eukaryota</taxon>
        <taxon>Viridiplantae</taxon>
        <taxon>Streptophyta</taxon>
        <taxon>Embryophyta</taxon>
        <taxon>Tracheophyta</taxon>
        <taxon>Spermatophyta</taxon>
        <taxon>Magnoliopsida</taxon>
        <taxon>eudicotyledons</taxon>
        <taxon>Gunneridae</taxon>
        <taxon>Pentapetalae</taxon>
        <taxon>rosids</taxon>
        <taxon>fabids</taxon>
        <taxon>Fabales</taxon>
        <taxon>Fabaceae</taxon>
        <taxon>Caesalpinioideae</taxon>
        <taxon>Cassia clade</taxon>
        <taxon>Senna</taxon>
    </lineage>
</organism>
<evidence type="ECO:0000313" key="3">
    <source>
        <dbReference type="Proteomes" id="UP000634136"/>
    </source>
</evidence>
<gene>
    <name evidence="2" type="ORF">G2W53_022385</name>
</gene>
<proteinExistence type="predicted"/>
<feature type="signal peptide" evidence="1">
    <location>
        <begin position="1"/>
        <end position="21"/>
    </location>
</feature>
<protein>
    <submittedName>
        <fullName evidence="2">Uncharacterized protein</fullName>
    </submittedName>
</protein>
<feature type="chain" id="PRO_5032456271" evidence="1">
    <location>
        <begin position="22"/>
        <end position="81"/>
    </location>
</feature>
<keyword evidence="1" id="KW-0732">Signal</keyword>
<evidence type="ECO:0000313" key="2">
    <source>
        <dbReference type="EMBL" id="KAF7824241.1"/>
    </source>
</evidence>
<comment type="caution">
    <text evidence="2">The sequence shown here is derived from an EMBL/GenBank/DDBJ whole genome shotgun (WGS) entry which is preliminary data.</text>
</comment>
<name>A0A834WM24_9FABA</name>
<dbReference type="Proteomes" id="UP000634136">
    <property type="component" value="Unassembled WGS sequence"/>
</dbReference>